<dbReference type="KEGG" id="pdg:BCM40_08255"/>
<feature type="transmembrane region" description="Helical" evidence="7">
    <location>
        <begin position="46"/>
        <end position="67"/>
    </location>
</feature>
<accession>A0A1C7EHC4</accession>
<dbReference type="InterPro" id="IPR011701">
    <property type="entry name" value="MFS"/>
</dbReference>
<dbReference type="PANTHER" id="PTHR43266">
    <property type="entry name" value="MACROLIDE-EFFLUX PROTEIN"/>
    <property type="match status" value="1"/>
</dbReference>
<dbReference type="InterPro" id="IPR036259">
    <property type="entry name" value="MFS_trans_sf"/>
</dbReference>
<feature type="domain" description="Major facilitator superfamily (MFS) profile" evidence="8">
    <location>
        <begin position="13"/>
        <end position="402"/>
    </location>
</feature>
<feature type="transmembrane region" description="Helical" evidence="7">
    <location>
        <begin position="143"/>
        <end position="162"/>
    </location>
</feature>
<dbReference type="PRINTS" id="PR01988">
    <property type="entry name" value="EXPORTERBACE"/>
</dbReference>
<dbReference type="EMBL" id="CP016543">
    <property type="protein sequence ID" value="ANU23364.1"/>
    <property type="molecule type" value="Genomic_DNA"/>
</dbReference>
<dbReference type="GO" id="GO:0005886">
    <property type="term" value="C:plasma membrane"/>
    <property type="evidence" value="ECO:0007669"/>
    <property type="project" value="UniProtKB-SubCell"/>
</dbReference>
<evidence type="ECO:0000256" key="6">
    <source>
        <dbReference type="ARBA" id="ARBA00023136"/>
    </source>
</evidence>
<evidence type="ECO:0000256" key="2">
    <source>
        <dbReference type="ARBA" id="ARBA00022448"/>
    </source>
</evidence>
<organism evidence="9 10">
    <name type="scientific">Planococcus donghaensis</name>
    <dbReference type="NCBI Taxonomy" id="414778"/>
    <lineage>
        <taxon>Bacteria</taxon>
        <taxon>Bacillati</taxon>
        <taxon>Bacillota</taxon>
        <taxon>Bacilli</taxon>
        <taxon>Bacillales</taxon>
        <taxon>Caryophanaceae</taxon>
        <taxon>Planococcus</taxon>
    </lineage>
</organism>
<keyword evidence="5 7" id="KW-1133">Transmembrane helix</keyword>
<keyword evidence="10" id="KW-1185">Reference proteome</keyword>
<feature type="transmembrane region" description="Helical" evidence="7">
    <location>
        <begin position="259"/>
        <end position="277"/>
    </location>
</feature>
<feature type="transmembrane region" description="Helical" evidence="7">
    <location>
        <begin position="375"/>
        <end position="394"/>
    </location>
</feature>
<feature type="transmembrane region" description="Helical" evidence="7">
    <location>
        <begin position="222"/>
        <end position="239"/>
    </location>
</feature>
<dbReference type="Pfam" id="PF07690">
    <property type="entry name" value="MFS_1"/>
    <property type="match status" value="1"/>
</dbReference>
<keyword evidence="6 7" id="KW-0472">Membrane</keyword>
<protein>
    <submittedName>
        <fullName evidence="9">MFS transporter</fullName>
    </submittedName>
</protein>
<dbReference type="AlphaFoldDB" id="A0A1C7EHC4"/>
<dbReference type="GO" id="GO:0022857">
    <property type="term" value="F:transmembrane transporter activity"/>
    <property type="evidence" value="ECO:0007669"/>
    <property type="project" value="InterPro"/>
</dbReference>
<dbReference type="InterPro" id="IPR020846">
    <property type="entry name" value="MFS_dom"/>
</dbReference>
<evidence type="ECO:0000259" key="8">
    <source>
        <dbReference type="PROSITE" id="PS50850"/>
    </source>
</evidence>
<sequence>MQWGEVTMKSWRYSLLLLGGIGISNIGSWVYLIALNLIILNETGSPLAISLLYILGPIATICSNSWVGSLIDRINIKKFMIGLDITRAFCIALIPVLPSLFYVYIIVFFINIGSAMFEPTSMVYMTKLIPEKDRQRFNALRSFINSCGTLIGPAIAGLLFWMGTPYTAIYINSVALMLSAFIILLLPNLDSQTVSSETEKLSWKLIKNDFKMVYKFSQTHTFMLKVYLLFVGMTVFMTALDSLEAAFVKEVIEISDTNYGFLLSVFGTGIILGSVINTIFSKQLAVNFLIGSGSVFTAIGYIALYSSQGFTSAAIGTFMIGFAITFANTGYLTFYQNNVPVNMMGRFSSLFSMVEAIFIIILTVIIGLAAELTSIRPIGLIGSFTFLLLGIMAFQTVMPQKRKVYFEDRLTSNN</sequence>
<evidence type="ECO:0000256" key="5">
    <source>
        <dbReference type="ARBA" id="ARBA00022989"/>
    </source>
</evidence>
<keyword evidence="3" id="KW-1003">Cell membrane</keyword>
<name>A0A1C7EHC4_9BACL</name>
<evidence type="ECO:0000256" key="7">
    <source>
        <dbReference type="SAM" id="Phobius"/>
    </source>
</evidence>
<feature type="transmembrane region" description="Helical" evidence="7">
    <location>
        <begin position="284"/>
        <end position="304"/>
    </location>
</feature>
<feature type="transmembrane region" description="Helical" evidence="7">
    <location>
        <begin position="347"/>
        <end position="369"/>
    </location>
</feature>
<dbReference type="STRING" id="414778.BCM40_08255"/>
<dbReference type="CDD" id="cd06173">
    <property type="entry name" value="MFS_MefA_like"/>
    <property type="match status" value="1"/>
</dbReference>
<dbReference type="Proteomes" id="UP000092495">
    <property type="component" value="Chromosome"/>
</dbReference>
<dbReference type="SUPFAM" id="SSF103473">
    <property type="entry name" value="MFS general substrate transporter"/>
    <property type="match status" value="1"/>
</dbReference>
<dbReference type="Gene3D" id="1.20.1250.20">
    <property type="entry name" value="MFS general substrate transporter like domains"/>
    <property type="match status" value="1"/>
</dbReference>
<feature type="transmembrane region" description="Helical" evidence="7">
    <location>
        <begin position="15"/>
        <end position="40"/>
    </location>
</feature>
<keyword evidence="4 7" id="KW-0812">Transmembrane</keyword>
<evidence type="ECO:0000256" key="1">
    <source>
        <dbReference type="ARBA" id="ARBA00004651"/>
    </source>
</evidence>
<proteinExistence type="predicted"/>
<dbReference type="PROSITE" id="PS50850">
    <property type="entry name" value="MFS"/>
    <property type="match status" value="1"/>
</dbReference>
<evidence type="ECO:0000313" key="10">
    <source>
        <dbReference type="Proteomes" id="UP000092495"/>
    </source>
</evidence>
<dbReference type="PANTHER" id="PTHR43266:SF2">
    <property type="entry name" value="MAJOR FACILITATOR SUPERFAMILY (MFS) PROFILE DOMAIN-CONTAINING PROTEIN"/>
    <property type="match status" value="1"/>
</dbReference>
<dbReference type="InterPro" id="IPR022324">
    <property type="entry name" value="Bacilysin_exporter_BacE_put"/>
</dbReference>
<keyword evidence="2" id="KW-0813">Transport</keyword>
<comment type="subcellular location">
    <subcellularLocation>
        <location evidence="1">Cell membrane</location>
        <topology evidence="1">Multi-pass membrane protein</topology>
    </subcellularLocation>
</comment>
<feature type="transmembrane region" description="Helical" evidence="7">
    <location>
        <begin position="168"/>
        <end position="186"/>
    </location>
</feature>
<evidence type="ECO:0000256" key="4">
    <source>
        <dbReference type="ARBA" id="ARBA00022692"/>
    </source>
</evidence>
<feature type="transmembrane region" description="Helical" evidence="7">
    <location>
        <begin position="310"/>
        <end position="335"/>
    </location>
</feature>
<evidence type="ECO:0000313" key="9">
    <source>
        <dbReference type="EMBL" id="ANU23364.1"/>
    </source>
</evidence>
<evidence type="ECO:0000256" key="3">
    <source>
        <dbReference type="ARBA" id="ARBA00022475"/>
    </source>
</evidence>
<gene>
    <name evidence="9" type="ORF">BCM40_08255</name>
</gene>
<reference evidence="9" key="1">
    <citation type="submission" date="2016-10" db="EMBL/GenBank/DDBJ databases">
        <authorList>
            <person name="See-Too W.S."/>
        </authorList>
    </citation>
    <scope>NUCLEOTIDE SEQUENCE</scope>
    <source>
        <strain evidence="9">DSM 22276</strain>
    </source>
</reference>